<dbReference type="VEuPathDB" id="GiardiaDB:SS50377_20566"/>
<dbReference type="EMBL" id="KI545999">
    <property type="protein sequence ID" value="EST48176.1"/>
    <property type="molecule type" value="Genomic_DNA"/>
</dbReference>
<organism evidence="2">
    <name type="scientific">Spironucleus salmonicida</name>
    <dbReference type="NCBI Taxonomy" id="348837"/>
    <lineage>
        <taxon>Eukaryota</taxon>
        <taxon>Metamonada</taxon>
        <taxon>Diplomonadida</taxon>
        <taxon>Hexamitidae</taxon>
        <taxon>Hexamitinae</taxon>
        <taxon>Spironucleus</taxon>
    </lineage>
</organism>
<sequence>MQISGILTEQLSIFNASEIAPPAQIKHTTPSRHPQKPPVKELKFDPPAKPSPSNPANPAPFETFQHPAKSLESALDLDLIKSGFYLSRSVEGHAQIAQERELIQAVEELRSKWAAQDDDFREIGRRSARKAPPELAPFRLQVGKSGIRVSGQLLEDARAKISGARIGGQSGSNGGRGSRSNSQQGGDRSGRMNNNINSKMNNNMNINSNNGQNDNSRSRSNNTKHILNNSSSLRLVKSPAAVLGKKSPQSRPKSPSVQVSRRAETAAQKQPKSPKLSAVERPRKGELSPKSVKSPKSSIPQTLNSQKSSKNSKSPIIAVKKSPTSQQFSSPIKNDQKYDLKSKISQTTPVQHRMAPAMTPKKQAISQHEKLLQEQIQAAKTQHKHRSQTRTEYRGDYVIRWLDALIQEEKIVAITRISTGRTTYQNVPRVQYEELKGMSELEIVSRI</sequence>
<feature type="compositionally biased region" description="Low complexity" evidence="1">
    <location>
        <begin position="245"/>
        <end position="260"/>
    </location>
</feature>
<evidence type="ECO:0000256" key="1">
    <source>
        <dbReference type="SAM" id="MobiDB-lite"/>
    </source>
</evidence>
<feature type="compositionally biased region" description="Gly residues" evidence="1">
    <location>
        <begin position="165"/>
        <end position="177"/>
    </location>
</feature>
<feature type="compositionally biased region" description="Basic and acidic residues" evidence="1">
    <location>
        <begin position="278"/>
        <end position="287"/>
    </location>
</feature>
<proteinExistence type="predicted"/>
<evidence type="ECO:0000313" key="2">
    <source>
        <dbReference type="EMBL" id="EST48176.1"/>
    </source>
</evidence>
<name>V6LWV2_9EUKA</name>
<reference evidence="2 3" key="1">
    <citation type="journal article" date="2014" name="PLoS Genet.">
        <title>The Genome of Spironucleus salmonicida Highlights a Fish Pathogen Adapted to Fluctuating Environments.</title>
        <authorList>
            <person name="Xu F."/>
            <person name="Jerlstrom-Hultqvist J."/>
            <person name="Einarsson E."/>
            <person name="Astvaldsson A."/>
            <person name="Svard S.G."/>
            <person name="Andersson J.O."/>
        </authorList>
    </citation>
    <scope>NUCLEOTIDE SEQUENCE</scope>
    <source>
        <strain evidence="3">ATCC 50377</strain>
    </source>
</reference>
<feature type="compositionally biased region" description="Low complexity" evidence="1">
    <location>
        <begin position="178"/>
        <end position="221"/>
    </location>
</feature>
<feature type="compositionally biased region" description="Low complexity" evidence="1">
    <location>
        <begin position="288"/>
        <end position="314"/>
    </location>
</feature>
<dbReference type="EMBL" id="AUWU02000001">
    <property type="protein sequence ID" value="KAH0577215.1"/>
    <property type="molecule type" value="Genomic_DNA"/>
</dbReference>
<accession>V6LWV2</accession>
<feature type="compositionally biased region" description="Polar residues" evidence="1">
    <location>
        <begin position="322"/>
        <end position="333"/>
    </location>
</feature>
<gene>
    <name evidence="2" type="ORF">SS50377_11694</name>
    <name evidence="3" type="ORF">SS50377_20566</name>
</gene>
<dbReference type="Proteomes" id="UP000018208">
    <property type="component" value="Unassembled WGS sequence"/>
</dbReference>
<feature type="compositionally biased region" description="Polar residues" evidence="1">
    <location>
        <begin position="223"/>
        <end position="233"/>
    </location>
</feature>
<reference evidence="3" key="2">
    <citation type="submission" date="2020-12" db="EMBL/GenBank/DDBJ databases">
        <title>New Spironucleus salmonicida genome in near-complete chromosomes.</title>
        <authorList>
            <person name="Xu F."/>
            <person name="Kurt Z."/>
            <person name="Jimenez-Gonzalez A."/>
            <person name="Astvaldsson A."/>
            <person name="Andersson J.O."/>
            <person name="Svard S.G."/>
        </authorList>
    </citation>
    <scope>NUCLEOTIDE SEQUENCE</scope>
    <source>
        <strain evidence="3">ATCC 50377</strain>
    </source>
</reference>
<dbReference type="AlphaFoldDB" id="V6LWV2"/>
<evidence type="ECO:0000313" key="4">
    <source>
        <dbReference type="Proteomes" id="UP000018208"/>
    </source>
</evidence>
<feature type="region of interest" description="Disordered" evidence="1">
    <location>
        <begin position="164"/>
        <end position="340"/>
    </location>
</feature>
<keyword evidence="4" id="KW-1185">Reference proteome</keyword>
<feature type="compositionally biased region" description="Pro residues" evidence="1">
    <location>
        <begin position="47"/>
        <end position="58"/>
    </location>
</feature>
<protein>
    <submittedName>
        <fullName evidence="2">Uncharacterized protein</fullName>
    </submittedName>
</protein>
<feature type="region of interest" description="Disordered" evidence="1">
    <location>
        <begin position="18"/>
        <end position="63"/>
    </location>
</feature>
<evidence type="ECO:0000313" key="3">
    <source>
        <dbReference type="EMBL" id="KAH0577215.1"/>
    </source>
</evidence>